<protein>
    <submittedName>
        <fullName evidence="1">Uncharacterized protein</fullName>
    </submittedName>
</protein>
<dbReference type="HOGENOM" id="CLU_162474_0_0_10"/>
<accession>K5CRF2</accession>
<dbReference type="Proteomes" id="UP000007995">
    <property type="component" value="Unassembled WGS sequence"/>
</dbReference>
<sequence>MDKKNKRVYLSNTKEERAININQFFTLYVDFSKNNTAMKSTITTPDELTTLRIEGSSGTYKIFSSFRPMESPAFVDAMDRKYNLAEIKNLSDGKGYFLVHLNKKQQETIQEDLNAILCDSVPCLL</sequence>
<name>K5CRF2_9BACE</name>
<organism evidence="1 2">
    <name type="scientific">Bacteroides finegoldii CL09T03C10</name>
    <dbReference type="NCBI Taxonomy" id="997888"/>
    <lineage>
        <taxon>Bacteria</taxon>
        <taxon>Pseudomonadati</taxon>
        <taxon>Bacteroidota</taxon>
        <taxon>Bacteroidia</taxon>
        <taxon>Bacteroidales</taxon>
        <taxon>Bacteroidaceae</taxon>
        <taxon>Bacteroides</taxon>
    </lineage>
</organism>
<dbReference type="EMBL" id="AGXW01000002">
    <property type="protein sequence ID" value="EKJ92386.1"/>
    <property type="molecule type" value="Genomic_DNA"/>
</dbReference>
<proteinExistence type="predicted"/>
<gene>
    <name evidence="1" type="ORF">HMPREF1057_01221</name>
</gene>
<comment type="caution">
    <text evidence="1">The sequence shown here is derived from an EMBL/GenBank/DDBJ whole genome shotgun (WGS) entry which is preliminary data.</text>
</comment>
<evidence type="ECO:0000313" key="2">
    <source>
        <dbReference type="Proteomes" id="UP000007995"/>
    </source>
</evidence>
<evidence type="ECO:0000313" key="1">
    <source>
        <dbReference type="EMBL" id="EKJ92386.1"/>
    </source>
</evidence>
<dbReference type="AlphaFoldDB" id="K5CRF2"/>
<reference evidence="1 2" key="1">
    <citation type="submission" date="2012-02" db="EMBL/GenBank/DDBJ databases">
        <title>The Genome Sequence of Bacteroides finegoldii CL09T03C10.</title>
        <authorList>
            <consortium name="The Broad Institute Genome Sequencing Platform"/>
            <person name="Earl A."/>
            <person name="Ward D."/>
            <person name="Feldgarden M."/>
            <person name="Gevers D."/>
            <person name="Zitomersky N.L."/>
            <person name="Coyne M.J."/>
            <person name="Comstock L.E."/>
            <person name="Young S.K."/>
            <person name="Zeng Q."/>
            <person name="Gargeya S."/>
            <person name="Fitzgerald M."/>
            <person name="Haas B."/>
            <person name="Abouelleil A."/>
            <person name="Alvarado L."/>
            <person name="Arachchi H.M."/>
            <person name="Berlin A."/>
            <person name="Chapman S.B."/>
            <person name="Gearin G."/>
            <person name="Goldberg J."/>
            <person name="Griggs A."/>
            <person name="Gujja S."/>
            <person name="Hansen M."/>
            <person name="Heiman D."/>
            <person name="Howarth C."/>
            <person name="Larimer J."/>
            <person name="Lui A."/>
            <person name="MacDonald P.J.P."/>
            <person name="McCowen C."/>
            <person name="Montmayeur A."/>
            <person name="Murphy C."/>
            <person name="Neiman D."/>
            <person name="Pearson M."/>
            <person name="Priest M."/>
            <person name="Roberts A."/>
            <person name="Saif S."/>
            <person name="Shea T."/>
            <person name="Sisk P."/>
            <person name="Stolte C."/>
            <person name="Sykes S."/>
            <person name="Wortman J."/>
            <person name="Nusbaum C."/>
            <person name="Birren B."/>
        </authorList>
    </citation>
    <scope>NUCLEOTIDE SEQUENCE [LARGE SCALE GENOMIC DNA]</scope>
    <source>
        <strain evidence="1 2">CL09T03C10</strain>
    </source>
</reference>